<dbReference type="InterPro" id="IPR036390">
    <property type="entry name" value="WH_DNA-bd_sf"/>
</dbReference>
<feature type="region of interest" description="Disordered" evidence="1">
    <location>
        <begin position="239"/>
        <end position="281"/>
    </location>
</feature>
<keyword evidence="5" id="KW-1185">Reference proteome</keyword>
<dbReference type="InterPro" id="IPR011991">
    <property type="entry name" value="ArsR-like_HTH"/>
</dbReference>
<evidence type="ECO:0000256" key="1">
    <source>
        <dbReference type="SAM" id="MobiDB-lite"/>
    </source>
</evidence>
<dbReference type="SUPFAM" id="SSF46785">
    <property type="entry name" value="Winged helix' DNA-binding domain"/>
    <property type="match status" value="1"/>
</dbReference>
<dbReference type="InterPro" id="IPR036388">
    <property type="entry name" value="WH-like_DNA-bd_sf"/>
</dbReference>
<organism evidence="4 5">
    <name type="scientific">Paracoccus alkanivorans</name>
    <dbReference type="NCBI Taxonomy" id="2116655"/>
    <lineage>
        <taxon>Bacteria</taxon>
        <taxon>Pseudomonadati</taxon>
        <taxon>Pseudomonadota</taxon>
        <taxon>Alphaproteobacteria</taxon>
        <taxon>Rhodobacterales</taxon>
        <taxon>Paracoccaceae</taxon>
        <taxon>Paracoccus</taxon>
    </lineage>
</organism>
<reference evidence="4 5" key="1">
    <citation type="submission" date="2018-07" db="EMBL/GenBank/DDBJ databases">
        <authorList>
            <person name="Zhang Y."/>
            <person name="Wang L."/>
            <person name="Ma S."/>
        </authorList>
    </citation>
    <scope>NUCLEOTIDE SEQUENCE [LARGE SCALE GENOMIC DNA]</scope>
    <source>
        <strain evidence="4 5">4-2</strain>
    </source>
</reference>
<sequence length="391" mass="42903">MKMRHISMTPFGRQPVTAGLLATRALAEAPAPDLAPDKWAVLHDLTAARADFGISDRDLAVLAALLSFHPGKTLDDDDKLIVFPSNASLSDRAHGMAESTLRRHLAALVRAGLILRRDSPNGKRYATRDLSGALDRAFGFDLRPLLTRAAEITEAAQQARHAELARRRLRENAVILLRDAVKLIQWGREQFAANWDALSDACVLLQRALRRKLDAGKLQELAGEAREILERVKTILAPETKKMSGSDSENERHHQSSDKDNHESEPCEEKQNERSEHIAKDPPIPLGLVLKATPDILDYAPDGIQSWRDLVATANFVHPMLGISPDAWRQAQEVMGPKVAAVTLACILQRADVILRPGGYLRSLTGKAEGAGFSPGPMVMALLRAENRLAA</sequence>
<dbReference type="NCBIfam" id="NF040974">
    <property type="entry name" value="RepABC_RepC"/>
    <property type="match status" value="1"/>
</dbReference>
<comment type="caution">
    <text evidence="4">The sequence shown here is derived from an EMBL/GenBank/DDBJ whole genome shotgun (WGS) entry which is preliminary data.</text>
</comment>
<dbReference type="InterPro" id="IPR005090">
    <property type="entry name" value="RepC_N"/>
</dbReference>
<dbReference type="Pfam" id="PF11800">
    <property type="entry name" value="RP-C_C"/>
    <property type="match status" value="1"/>
</dbReference>
<dbReference type="CDD" id="cd00090">
    <property type="entry name" value="HTH_ARSR"/>
    <property type="match status" value="1"/>
</dbReference>
<dbReference type="Proteomes" id="UP000273516">
    <property type="component" value="Unassembled WGS sequence"/>
</dbReference>
<accession>A0A3M0M0Y6</accession>
<feature type="domain" description="Plasmid replication protein C N-terminal" evidence="2">
    <location>
        <begin position="15"/>
        <end position="186"/>
    </location>
</feature>
<dbReference type="Pfam" id="PF03428">
    <property type="entry name" value="RP-C"/>
    <property type="match status" value="1"/>
</dbReference>
<gene>
    <name evidence="4" type="ORF">C9E81_21290</name>
</gene>
<protein>
    <submittedName>
        <fullName evidence="4">Replication initiation protein</fullName>
    </submittedName>
</protein>
<dbReference type="OrthoDB" id="7488837at2"/>
<dbReference type="Gene3D" id="1.10.10.10">
    <property type="entry name" value="Winged helix-like DNA-binding domain superfamily/Winged helix DNA-binding domain"/>
    <property type="match status" value="1"/>
</dbReference>
<dbReference type="GO" id="GO:0006355">
    <property type="term" value="P:regulation of DNA-templated transcription"/>
    <property type="evidence" value="ECO:0007669"/>
    <property type="project" value="UniProtKB-ARBA"/>
</dbReference>
<dbReference type="InterPro" id="IPR047611">
    <property type="entry name" value="RepABC_RepC"/>
</dbReference>
<proteinExistence type="predicted"/>
<dbReference type="NCBIfam" id="NF010396">
    <property type="entry name" value="PRK13824.1"/>
    <property type="match status" value="1"/>
</dbReference>
<dbReference type="EMBL" id="QOKZ01000015">
    <property type="protein sequence ID" value="RMC30793.1"/>
    <property type="molecule type" value="Genomic_DNA"/>
</dbReference>
<feature type="domain" description="Plasmid replication protein C C-terminal" evidence="3">
    <location>
        <begin position="285"/>
        <end position="384"/>
    </location>
</feature>
<evidence type="ECO:0000259" key="2">
    <source>
        <dbReference type="Pfam" id="PF03428"/>
    </source>
</evidence>
<evidence type="ECO:0000313" key="4">
    <source>
        <dbReference type="EMBL" id="RMC30793.1"/>
    </source>
</evidence>
<evidence type="ECO:0000259" key="3">
    <source>
        <dbReference type="Pfam" id="PF11800"/>
    </source>
</evidence>
<feature type="compositionally biased region" description="Basic and acidic residues" evidence="1">
    <location>
        <begin position="239"/>
        <end position="280"/>
    </location>
</feature>
<dbReference type="AlphaFoldDB" id="A0A3M0M0Y6"/>
<dbReference type="InterPro" id="IPR021760">
    <property type="entry name" value="RepC_C"/>
</dbReference>
<name>A0A3M0M0Y6_9RHOB</name>
<evidence type="ECO:0000313" key="5">
    <source>
        <dbReference type="Proteomes" id="UP000273516"/>
    </source>
</evidence>